<dbReference type="PIRSF" id="PIRSF001365">
    <property type="entry name" value="DHDPS"/>
    <property type="match status" value="1"/>
</dbReference>
<gene>
    <name evidence="12" type="primary">dapA</name>
    <name evidence="16" type="ORF">FNH08_08645</name>
</gene>
<comment type="caution">
    <text evidence="16">The sequence shown here is derived from an EMBL/GenBank/DDBJ whole genome shotgun (WGS) entry which is preliminary data.</text>
</comment>
<evidence type="ECO:0000256" key="4">
    <source>
        <dbReference type="ARBA" id="ARBA00012086"/>
    </source>
</evidence>
<proteinExistence type="inferred from homology"/>
<feature type="active site" description="Proton donor/acceptor" evidence="12 14">
    <location>
        <position position="145"/>
    </location>
</feature>
<feature type="active site" description="Schiff-base intermediate with substrate" evidence="12 14">
    <location>
        <position position="174"/>
    </location>
</feature>
<dbReference type="InterPro" id="IPR013785">
    <property type="entry name" value="Aldolase_TIM"/>
</dbReference>
<protein>
    <recommendedName>
        <fullName evidence="4 12">4-hydroxy-tetrahydrodipicolinate synthase</fullName>
        <shortName evidence="12">HTPA synthase</shortName>
        <ecNumber evidence="4 12">4.3.3.7</ecNumber>
    </recommendedName>
</protein>
<evidence type="ECO:0000256" key="11">
    <source>
        <dbReference type="ARBA" id="ARBA00047836"/>
    </source>
</evidence>
<comment type="function">
    <text evidence="1 12">Catalyzes the condensation of (S)-aspartate-beta-semialdehyde [(S)-ASA] and pyruvate to 4-hydroxy-tetrahydrodipicolinate (HTPA).</text>
</comment>
<accession>A0A5N8XCK2</accession>
<feature type="binding site" evidence="15">
    <location>
        <position position="216"/>
    </location>
    <ligand>
        <name>pyruvate</name>
        <dbReference type="ChEBI" id="CHEBI:15361"/>
    </ligand>
</feature>
<dbReference type="GO" id="GO:0008840">
    <property type="term" value="F:4-hydroxy-tetrahydrodipicolinate synthase activity"/>
    <property type="evidence" value="ECO:0007669"/>
    <property type="project" value="UniProtKB-UniRule"/>
</dbReference>
<keyword evidence="6 12" id="KW-0028">Amino-acid biosynthesis</keyword>
<comment type="subunit">
    <text evidence="12">Homotetramer; dimer of dimers.</text>
</comment>
<keyword evidence="9 12" id="KW-0456">Lyase</keyword>
<dbReference type="GO" id="GO:0009089">
    <property type="term" value="P:lysine biosynthetic process via diaminopimelate"/>
    <property type="evidence" value="ECO:0007669"/>
    <property type="project" value="UniProtKB-UniRule"/>
</dbReference>
<comment type="caution">
    <text evidence="12">Was originally thought to be a dihydrodipicolinate synthase (DHDPS), catalyzing the condensation of (S)-aspartate-beta-semialdehyde [(S)-ASA] and pyruvate to dihydrodipicolinate (DHDP). However, it was shown in E.coli that the product of the enzymatic reaction is not dihydrodipicolinate but in fact (4S)-4-hydroxy-2,3,4,5-tetrahydro-(2S)-dipicolinic acid (HTPA), and that the consecutive dehydration reaction leading to DHDP is not spontaneous but catalyzed by DapB.</text>
</comment>
<dbReference type="GO" id="GO:0005829">
    <property type="term" value="C:cytosol"/>
    <property type="evidence" value="ECO:0007669"/>
    <property type="project" value="TreeGrafter"/>
</dbReference>
<dbReference type="SUPFAM" id="SSF51569">
    <property type="entry name" value="Aldolase"/>
    <property type="match status" value="1"/>
</dbReference>
<dbReference type="PROSITE" id="PS00665">
    <property type="entry name" value="DHDPS_1"/>
    <property type="match status" value="1"/>
</dbReference>
<dbReference type="CDD" id="cd00408">
    <property type="entry name" value="DHDPS-like"/>
    <property type="match status" value="1"/>
</dbReference>
<name>A0A5N8XCK2_9ACTN</name>
<dbReference type="OrthoDB" id="9778880at2"/>
<keyword evidence="10 12" id="KW-0704">Schiff base</keyword>
<dbReference type="PRINTS" id="PR00146">
    <property type="entry name" value="DHPICSNTHASE"/>
</dbReference>
<sequence length="308" mass="32351">MSSQSSQLSGVLTALAAPFTSGGEEGENGQIDEKTLRRLVDRSVDGGVDGVVACGSTGEFAAMSGAERRQVVETVIDQAAGRVPVIAQTGAVSTREAVELSRHAQAAGASVLMVVTPYYEPLTLDETLHYLRTVADAVDIPIMLYNLPGATGVNLSPETVGRLAREVDNIQYIKDTSADMAQAGQLIHRYGDVISTFIGWDSLLLQAVSEGAAGVMAGTANVMPAQLVSIHRALRDGDLERARAEWARIYPLMDAIMSAPFIPAVKAALNAAGFPVGEPREPLLGLDAVTTARISALVEALPQLSAAR</sequence>
<dbReference type="GO" id="GO:0019877">
    <property type="term" value="P:diaminopimelate biosynthetic process"/>
    <property type="evidence" value="ECO:0007669"/>
    <property type="project" value="UniProtKB-UniRule"/>
</dbReference>
<dbReference type="Gene3D" id="3.20.20.70">
    <property type="entry name" value="Aldolase class I"/>
    <property type="match status" value="1"/>
</dbReference>
<comment type="similarity">
    <text evidence="3 12 13">Belongs to the DapA family.</text>
</comment>
<evidence type="ECO:0000256" key="2">
    <source>
        <dbReference type="ARBA" id="ARBA00005120"/>
    </source>
</evidence>
<dbReference type="AlphaFoldDB" id="A0A5N8XCK2"/>
<evidence type="ECO:0000256" key="14">
    <source>
        <dbReference type="PIRSR" id="PIRSR001365-1"/>
    </source>
</evidence>
<dbReference type="Proteomes" id="UP000400924">
    <property type="component" value="Unassembled WGS sequence"/>
</dbReference>
<keyword evidence="17" id="KW-1185">Reference proteome</keyword>
<keyword evidence="8 12" id="KW-0457">Lysine biosynthesis</keyword>
<evidence type="ECO:0000256" key="3">
    <source>
        <dbReference type="ARBA" id="ARBA00007592"/>
    </source>
</evidence>
<dbReference type="EC" id="4.3.3.7" evidence="4 12"/>
<feature type="binding site" evidence="12 15">
    <location>
        <position position="57"/>
    </location>
    <ligand>
        <name>pyruvate</name>
        <dbReference type="ChEBI" id="CHEBI:15361"/>
    </ligand>
</feature>
<evidence type="ECO:0000256" key="15">
    <source>
        <dbReference type="PIRSR" id="PIRSR001365-2"/>
    </source>
</evidence>
<reference evidence="16 17" key="1">
    <citation type="submission" date="2019-07" db="EMBL/GenBank/DDBJ databases">
        <title>New species of Amycolatopsis and Streptomyces.</title>
        <authorList>
            <person name="Duangmal K."/>
            <person name="Teo W.F.A."/>
            <person name="Lipun K."/>
        </authorList>
    </citation>
    <scope>NUCLEOTIDE SEQUENCE [LARGE SCALE GENOMIC DNA]</scope>
    <source>
        <strain evidence="16 17">NBRC 106415</strain>
    </source>
</reference>
<dbReference type="UniPathway" id="UPA00034">
    <property type="reaction ID" value="UER00017"/>
</dbReference>
<comment type="pathway">
    <text evidence="2 12">Amino-acid biosynthesis; L-lysine biosynthesis via DAP pathway; (S)-tetrahydrodipicolinate from L-aspartate: step 3/4.</text>
</comment>
<keyword evidence="5 12" id="KW-0963">Cytoplasm</keyword>
<evidence type="ECO:0000313" key="17">
    <source>
        <dbReference type="Proteomes" id="UP000400924"/>
    </source>
</evidence>
<evidence type="ECO:0000256" key="9">
    <source>
        <dbReference type="ARBA" id="ARBA00023239"/>
    </source>
</evidence>
<dbReference type="EMBL" id="VJZC01000038">
    <property type="protein sequence ID" value="MPY57240.1"/>
    <property type="molecule type" value="Genomic_DNA"/>
</dbReference>
<dbReference type="InterPro" id="IPR005263">
    <property type="entry name" value="DapA"/>
</dbReference>
<dbReference type="Pfam" id="PF00701">
    <property type="entry name" value="DHDPS"/>
    <property type="match status" value="1"/>
</dbReference>
<dbReference type="RefSeq" id="WP_152770808.1">
    <property type="nucleotide sequence ID" value="NZ_VJZC01000038.1"/>
</dbReference>
<feature type="site" description="Part of a proton relay during catalysis" evidence="12">
    <location>
        <position position="56"/>
    </location>
</feature>
<dbReference type="HAMAP" id="MF_00418">
    <property type="entry name" value="DapA"/>
    <property type="match status" value="1"/>
</dbReference>
<evidence type="ECO:0000256" key="6">
    <source>
        <dbReference type="ARBA" id="ARBA00022605"/>
    </source>
</evidence>
<evidence type="ECO:0000256" key="7">
    <source>
        <dbReference type="ARBA" id="ARBA00022915"/>
    </source>
</evidence>
<organism evidence="16 17">
    <name type="scientific">Streptomyces spongiae</name>
    <dbReference type="NCBI Taxonomy" id="565072"/>
    <lineage>
        <taxon>Bacteria</taxon>
        <taxon>Bacillati</taxon>
        <taxon>Actinomycetota</taxon>
        <taxon>Actinomycetes</taxon>
        <taxon>Kitasatosporales</taxon>
        <taxon>Streptomycetaceae</taxon>
        <taxon>Streptomyces</taxon>
    </lineage>
</organism>
<evidence type="ECO:0000256" key="10">
    <source>
        <dbReference type="ARBA" id="ARBA00023270"/>
    </source>
</evidence>
<evidence type="ECO:0000256" key="5">
    <source>
        <dbReference type="ARBA" id="ARBA00022490"/>
    </source>
</evidence>
<dbReference type="PANTHER" id="PTHR12128:SF66">
    <property type="entry name" value="4-HYDROXY-2-OXOGLUTARATE ALDOLASE, MITOCHONDRIAL"/>
    <property type="match status" value="1"/>
</dbReference>
<keyword evidence="7 12" id="KW-0220">Diaminopimelate biosynthesis</keyword>
<comment type="caution">
    <text evidence="12">Lacks conserved residue(s) required for the propagation of feature annotation.</text>
</comment>
<dbReference type="InterPro" id="IPR002220">
    <property type="entry name" value="DapA-like"/>
</dbReference>
<evidence type="ECO:0000256" key="1">
    <source>
        <dbReference type="ARBA" id="ARBA00003294"/>
    </source>
</evidence>
<evidence type="ECO:0000256" key="8">
    <source>
        <dbReference type="ARBA" id="ARBA00023154"/>
    </source>
</evidence>
<evidence type="ECO:0000256" key="12">
    <source>
        <dbReference type="HAMAP-Rule" id="MF_00418"/>
    </source>
</evidence>
<feature type="site" description="Part of a proton relay during catalysis" evidence="12">
    <location>
        <position position="119"/>
    </location>
</feature>
<dbReference type="SMART" id="SM01130">
    <property type="entry name" value="DHDPS"/>
    <property type="match status" value="1"/>
</dbReference>
<comment type="subcellular location">
    <subcellularLocation>
        <location evidence="12">Cytoplasm</location>
    </subcellularLocation>
</comment>
<evidence type="ECO:0000313" key="16">
    <source>
        <dbReference type="EMBL" id="MPY57240.1"/>
    </source>
</evidence>
<dbReference type="InterPro" id="IPR020624">
    <property type="entry name" value="Schiff_base-form_aldolases_CS"/>
</dbReference>
<dbReference type="PANTHER" id="PTHR12128">
    <property type="entry name" value="DIHYDRODIPICOLINATE SYNTHASE"/>
    <property type="match status" value="1"/>
</dbReference>
<evidence type="ECO:0000256" key="13">
    <source>
        <dbReference type="PIRNR" id="PIRNR001365"/>
    </source>
</evidence>
<comment type="catalytic activity">
    <reaction evidence="11 12">
        <text>L-aspartate 4-semialdehyde + pyruvate = (2S,4S)-4-hydroxy-2,3,4,5-tetrahydrodipicolinate + H2O + H(+)</text>
        <dbReference type="Rhea" id="RHEA:34171"/>
        <dbReference type="ChEBI" id="CHEBI:15361"/>
        <dbReference type="ChEBI" id="CHEBI:15377"/>
        <dbReference type="ChEBI" id="CHEBI:15378"/>
        <dbReference type="ChEBI" id="CHEBI:67139"/>
        <dbReference type="ChEBI" id="CHEBI:537519"/>
        <dbReference type="EC" id="4.3.3.7"/>
    </reaction>
</comment>